<evidence type="ECO:0000313" key="3">
    <source>
        <dbReference type="Proteomes" id="UP000005222"/>
    </source>
</evidence>
<dbReference type="FunCoup" id="G8Y5M1">
    <property type="interactions" value="228"/>
</dbReference>
<evidence type="ECO:0000313" key="1">
    <source>
        <dbReference type="EMBL" id="CCE83901.1"/>
    </source>
</evidence>
<dbReference type="InterPro" id="IPR021036">
    <property type="entry name" value="Ribosomal_mS45"/>
</dbReference>
<keyword evidence="3" id="KW-1185">Reference proteome</keyword>
<dbReference type="InParanoid" id="G8Y5M1"/>
<reference evidence="2" key="1">
    <citation type="submission" date="2011-10" db="EMBL/GenBank/DDBJ databases">
        <authorList>
            <person name="Genoscope - CEA"/>
        </authorList>
    </citation>
    <scope>NUCLEOTIDE SEQUENCE</scope>
</reference>
<sequence length="323" mass="37474">MSAMSLTKAPIPNRLGLGIQQVRYLKRRPAYPQAYKPKLAPLSHPKKDHSSFFQRHLKEWLGPRNMRGEYYRNKYYYPPQDHKPRYIVPDGNTVVEDGKVDVYDNRKVGSDKRDPSLHPFPFNPYCKTASVIPSSLKDKIYEEVAEKGAHVQEVAYRYGIKIPRVEAIIKLREVENSWEQKNLISEELQRFSDVMYRMFPLYEPPVQAENLTEIPTPHKTLHQRFLTISESEPFGPVDAAKVFDLKPAQDILNDLTELKHDDNTESSHKEDLVIGKQVEGDRSLFKFTKSKSGEVGFRYGASRRDRKKDRKVGFDRTGSMVYI</sequence>
<dbReference type="EMBL" id="FO082048">
    <property type="protein sequence ID" value="CCE84932.1"/>
    <property type="molecule type" value="Genomic_DNA"/>
</dbReference>
<reference evidence="3" key="2">
    <citation type="journal article" date="2012" name="G3 (Bethesda)">
        <title>Pichia sorbitophila, an interspecies yeast hybrid reveals early steps of genome resolution following polyploidization.</title>
        <authorList>
            <person name="Leh Louis V."/>
            <person name="Despons L."/>
            <person name="Friedrich A."/>
            <person name="Martin T."/>
            <person name="Durrens P."/>
            <person name="Casaregola S."/>
            <person name="Neuveglise C."/>
            <person name="Fairhead C."/>
            <person name="Marck C."/>
            <person name="Cruz J.A."/>
            <person name="Straub M.L."/>
            <person name="Kugler V."/>
            <person name="Sacerdot C."/>
            <person name="Uzunov Z."/>
            <person name="Thierry A."/>
            <person name="Weiss S."/>
            <person name="Bleykasten C."/>
            <person name="De Montigny J."/>
            <person name="Jacques N."/>
            <person name="Jung P."/>
            <person name="Lemaire M."/>
            <person name="Mallet S."/>
            <person name="Morel G."/>
            <person name="Richard G.F."/>
            <person name="Sarkar A."/>
            <person name="Savel G."/>
            <person name="Schacherer J."/>
            <person name="Seret M.L."/>
            <person name="Talla E."/>
            <person name="Samson G."/>
            <person name="Jubin C."/>
            <person name="Poulain J."/>
            <person name="Vacherie B."/>
            <person name="Barbe V."/>
            <person name="Pelletier E."/>
            <person name="Sherman D.J."/>
            <person name="Westhof E."/>
            <person name="Weissenbach J."/>
            <person name="Baret P.V."/>
            <person name="Wincker P."/>
            <person name="Gaillardin C."/>
            <person name="Dujon B."/>
            <person name="Souciet J.L."/>
        </authorList>
    </citation>
    <scope>NUCLEOTIDE SEQUENCE [LARGE SCALE GENOMIC DNA]</scope>
    <source>
        <strain evidence="3">ATCC MYA-4447 / BCRC 22081 / CBS 7064 / NBRC 10061 / NRRL Y-12695</strain>
    </source>
</reference>
<accession>G8Y5M1</accession>
<gene>
    <name evidence="2" type="primary">Piso0_004498</name>
    <name evidence="1" type="ORF">GNLVRS01_PISO0K18204g</name>
    <name evidence="2" type="ORF">GNLVRS01_PISO0L18205g</name>
</gene>
<name>G8Y5M1_PICSO</name>
<dbReference type="PANTHER" id="PTHR28158:SF1">
    <property type="entry name" value="SMALL RIBOSOMAL SUBUNIT PROTEIN MS45"/>
    <property type="match status" value="1"/>
</dbReference>
<dbReference type="OrthoDB" id="10052321at2759"/>
<dbReference type="GO" id="GO:0032543">
    <property type="term" value="P:mitochondrial translation"/>
    <property type="evidence" value="ECO:0007669"/>
    <property type="project" value="TreeGrafter"/>
</dbReference>
<organism evidence="2 3">
    <name type="scientific">Pichia sorbitophila (strain ATCC MYA-4447 / BCRC 22081 / CBS 7064 / NBRC 10061 / NRRL Y-12695)</name>
    <name type="common">Hybrid yeast</name>
    <dbReference type="NCBI Taxonomy" id="559304"/>
    <lineage>
        <taxon>Eukaryota</taxon>
        <taxon>Fungi</taxon>
        <taxon>Dikarya</taxon>
        <taxon>Ascomycota</taxon>
        <taxon>Saccharomycotina</taxon>
        <taxon>Pichiomycetes</taxon>
        <taxon>Debaryomycetaceae</taxon>
        <taxon>Millerozyma</taxon>
    </lineage>
</organism>
<dbReference type="PANTHER" id="PTHR28158">
    <property type="entry name" value="37S RIBOSOMAL PROTEIN S35, MITOCHONDRIAL"/>
    <property type="match status" value="1"/>
</dbReference>
<proteinExistence type="predicted"/>
<dbReference type="STRING" id="559304.G8Y5M1"/>
<dbReference type="AlphaFoldDB" id="G8Y5M1"/>
<dbReference type="GO" id="GO:0003735">
    <property type="term" value="F:structural constituent of ribosome"/>
    <property type="evidence" value="ECO:0007669"/>
    <property type="project" value="TreeGrafter"/>
</dbReference>
<dbReference type="Pfam" id="PF12298">
    <property type="entry name" value="Bot1p"/>
    <property type="match status" value="1"/>
</dbReference>
<dbReference type="HOGENOM" id="CLU_842157_0_0_1"/>
<evidence type="ECO:0000313" key="2">
    <source>
        <dbReference type="EMBL" id="CCE84932.1"/>
    </source>
</evidence>
<dbReference type="eggNOG" id="ENOG502QVMS">
    <property type="taxonomic scope" value="Eukaryota"/>
</dbReference>
<dbReference type="Proteomes" id="UP000005222">
    <property type="component" value="Chromosome L"/>
</dbReference>
<dbReference type="Proteomes" id="UP000005222">
    <property type="component" value="Chromosome K"/>
</dbReference>
<protein>
    <submittedName>
        <fullName evidence="2">Piso0_004498 protein</fullName>
    </submittedName>
</protein>
<dbReference type="GO" id="GO:0005763">
    <property type="term" value="C:mitochondrial small ribosomal subunit"/>
    <property type="evidence" value="ECO:0007669"/>
    <property type="project" value="TreeGrafter"/>
</dbReference>
<dbReference type="EMBL" id="FO082049">
    <property type="protein sequence ID" value="CCE83901.1"/>
    <property type="molecule type" value="Genomic_DNA"/>
</dbReference>